<evidence type="ECO:0000259" key="3">
    <source>
        <dbReference type="Pfam" id="PF13490"/>
    </source>
</evidence>
<keyword evidence="2" id="KW-0804">Transcription</keyword>
<keyword evidence="5" id="KW-1185">Reference proteome</keyword>
<sequence>MISCAKAVQQLWEYLDGTSTQADRVLIEEHLKRCRRCCGELEFAHELRAFLVDAAHEDLPEDVLRRLNRTVEELDP</sequence>
<name>A0AAE3ZBI6_9ACTN</name>
<proteinExistence type="predicted"/>
<dbReference type="Pfam" id="PF13490">
    <property type="entry name" value="zf-HC2"/>
    <property type="match status" value="1"/>
</dbReference>
<evidence type="ECO:0000313" key="5">
    <source>
        <dbReference type="Proteomes" id="UP001180845"/>
    </source>
</evidence>
<evidence type="ECO:0000256" key="2">
    <source>
        <dbReference type="ARBA" id="ARBA00023163"/>
    </source>
</evidence>
<comment type="caution">
    <text evidence="4">The sequence shown here is derived from an EMBL/GenBank/DDBJ whole genome shotgun (WGS) entry which is preliminary data.</text>
</comment>
<dbReference type="InterPro" id="IPR027383">
    <property type="entry name" value="Znf_put"/>
</dbReference>
<protein>
    <submittedName>
        <fullName evidence="4">Anti-sigma-YlaC factor YlaD</fullName>
    </submittedName>
</protein>
<dbReference type="EMBL" id="JAVDXW010000001">
    <property type="protein sequence ID" value="MDR7300089.1"/>
    <property type="molecule type" value="Genomic_DNA"/>
</dbReference>
<gene>
    <name evidence="4" type="ORF">JOF55_000270</name>
</gene>
<dbReference type="Gene3D" id="1.10.10.1320">
    <property type="entry name" value="Anti-sigma factor, zinc-finger domain"/>
    <property type="match status" value="1"/>
</dbReference>
<dbReference type="AlphaFoldDB" id="A0AAE3ZBI6"/>
<evidence type="ECO:0000313" key="4">
    <source>
        <dbReference type="EMBL" id="MDR7300089.1"/>
    </source>
</evidence>
<dbReference type="RefSeq" id="WP_310268276.1">
    <property type="nucleotide sequence ID" value="NZ_JAVDXW010000001.1"/>
</dbReference>
<dbReference type="Proteomes" id="UP001180845">
    <property type="component" value="Unassembled WGS sequence"/>
</dbReference>
<feature type="domain" description="Putative zinc-finger" evidence="3">
    <location>
        <begin position="4"/>
        <end position="37"/>
    </location>
</feature>
<dbReference type="InterPro" id="IPR041916">
    <property type="entry name" value="Anti_sigma_zinc_sf"/>
</dbReference>
<keyword evidence="1" id="KW-0805">Transcription regulation</keyword>
<organism evidence="4 5">
    <name type="scientific">Haloactinomyces albus</name>
    <dbReference type="NCBI Taxonomy" id="1352928"/>
    <lineage>
        <taxon>Bacteria</taxon>
        <taxon>Bacillati</taxon>
        <taxon>Actinomycetota</taxon>
        <taxon>Actinomycetes</taxon>
        <taxon>Actinopolysporales</taxon>
        <taxon>Actinopolysporaceae</taxon>
        <taxon>Haloactinomyces</taxon>
    </lineage>
</organism>
<evidence type="ECO:0000256" key="1">
    <source>
        <dbReference type="ARBA" id="ARBA00023015"/>
    </source>
</evidence>
<accession>A0AAE3ZBI6</accession>
<reference evidence="4" key="1">
    <citation type="submission" date="2023-07" db="EMBL/GenBank/DDBJ databases">
        <title>Sequencing the genomes of 1000 actinobacteria strains.</title>
        <authorList>
            <person name="Klenk H.-P."/>
        </authorList>
    </citation>
    <scope>NUCLEOTIDE SEQUENCE</scope>
    <source>
        <strain evidence="4">DSM 45977</strain>
    </source>
</reference>